<proteinExistence type="predicted"/>
<organism evidence="1 2">
    <name type="scientific">Parathielavia hyrcaniae</name>
    <dbReference type="NCBI Taxonomy" id="113614"/>
    <lineage>
        <taxon>Eukaryota</taxon>
        <taxon>Fungi</taxon>
        <taxon>Dikarya</taxon>
        <taxon>Ascomycota</taxon>
        <taxon>Pezizomycotina</taxon>
        <taxon>Sordariomycetes</taxon>
        <taxon>Sordariomycetidae</taxon>
        <taxon>Sordariales</taxon>
        <taxon>Chaetomiaceae</taxon>
        <taxon>Parathielavia</taxon>
    </lineage>
</organism>
<reference evidence="1" key="1">
    <citation type="journal article" date="2023" name="Mol. Phylogenet. Evol.">
        <title>Genome-scale phylogeny and comparative genomics of the fungal order Sordariales.</title>
        <authorList>
            <person name="Hensen N."/>
            <person name="Bonometti L."/>
            <person name="Westerberg I."/>
            <person name="Brannstrom I.O."/>
            <person name="Guillou S."/>
            <person name="Cros-Aarteil S."/>
            <person name="Calhoun S."/>
            <person name="Haridas S."/>
            <person name="Kuo A."/>
            <person name="Mondo S."/>
            <person name="Pangilinan J."/>
            <person name="Riley R."/>
            <person name="LaButti K."/>
            <person name="Andreopoulos B."/>
            <person name="Lipzen A."/>
            <person name="Chen C."/>
            <person name="Yan M."/>
            <person name="Daum C."/>
            <person name="Ng V."/>
            <person name="Clum A."/>
            <person name="Steindorff A."/>
            <person name="Ohm R.A."/>
            <person name="Martin F."/>
            <person name="Silar P."/>
            <person name="Natvig D.O."/>
            <person name="Lalanne C."/>
            <person name="Gautier V."/>
            <person name="Ament-Velasquez S.L."/>
            <person name="Kruys A."/>
            <person name="Hutchinson M.I."/>
            <person name="Powell A.J."/>
            <person name="Barry K."/>
            <person name="Miller A.N."/>
            <person name="Grigoriev I.V."/>
            <person name="Debuchy R."/>
            <person name="Gladieux P."/>
            <person name="Hiltunen Thoren M."/>
            <person name="Johannesson H."/>
        </authorList>
    </citation>
    <scope>NUCLEOTIDE SEQUENCE</scope>
    <source>
        <strain evidence="1">CBS 757.83</strain>
    </source>
</reference>
<accession>A0AAN6QAP0</accession>
<evidence type="ECO:0008006" key="3">
    <source>
        <dbReference type="Google" id="ProtNLM"/>
    </source>
</evidence>
<dbReference type="EMBL" id="MU863624">
    <property type="protein sequence ID" value="KAK4106695.1"/>
    <property type="molecule type" value="Genomic_DNA"/>
</dbReference>
<dbReference type="InterPro" id="IPR051678">
    <property type="entry name" value="AGP_Transferase"/>
</dbReference>
<dbReference type="Proteomes" id="UP001305647">
    <property type="component" value="Unassembled WGS sequence"/>
</dbReference>
<dbReference type="InterPro" id="IPR011009">
    <property type="entry name" value="Kinase-like_dom_sf"/>
</dbReference>
<protein>
    <recommendedName>
        <fullName evidence="3">Aminoglycoside phosphotransferase domain-containing protein</fullName>
    </recommendedName>
</protein>
<dbReference type="AlphaFoldDB" id="A0AAN6QAP0"/>
<reference evidence="1" key="2">
    <citation type="submission" date="2023-05" db="EMBL/GenBank/DDBJ databases">
        <authorList>
            <consortium name="Lawrence Berkeley National Laboratory"/>
            <person name="Steindorff A."/>
            <person name="Hensen N."/>
            <person name="Bonometti L."/>
            <person name="Westerberg I."/>
            <person name="Brannstrom I.O."/>
            <person name="Guillou S."/>
            <person name="Cros-Aarteil S."/>
            <person name="Calhoun S."/>
            <person name="Haridas S."/>
            <person name="Kuo A."/>
            <person name="Mondo S."/>
            <person name="Pangilinan J."/>
            <person name="Riley R."/>
            <person name="Labutti K."/>
            <person name="Andreopoulos B."/>
            <person name="Lipzen A."/>
            <person name="Chen C."/>
            <person name="Yanf M."/>
            <person name="Daum C."/>
            <person name="Ng V."/>
            <person name="Clum A."/>
            <person name="Ohm R."/>
            <person name="Martin F."/>
            <person name="Silar P."/>
            <person name="Natvig D."/>
            <person name="Lalanne C."/>
            <person name="Gautier V."/>
            <person name="Ament-Velasquez S.L."/>
            <person name="Kruys A."/>
            <person name="Hutchinson M.I."/>
            <person name="Powell A.J."/>
            <person name="Barry K."/>
            <person name="Miller A.N."/>
            <person name="Grigoriev I.V."/>
            <person name="Debuchy R."/>
            <person name="Gladieux P."/>
            <person name="Thoren M.H."/>
            <person name="Johannesson H."/>
        </authorList>
    </citation>
    <scope>NUCLEOTIDE SEQUENCE</scope>
    <source>
        <strain evidence="1">CBS 757.83</strain>
    </source>
</reference>
<comment type="caution">
    <text evidence="1">The sequence shown here is derived from an EMBL/GenBank/DDBJ whole genome shotgun (WGS) entry which is preliminary data.</text>
</comment>
<name>A0AAN6QAP0_9PEZI</name>
<dbReference type="SUPFAM" id="SSF56112">
    <property type="entry name" value="Protein kinase-like (PK-like)"/>
    <property type="match status" value="1"/>
</dbReference>
<dbReference type="PANTHER" id="PTHR21310:SF15">
    <property type="entry name" value="AMINOGLYCOSIDE PHOSPHOTRANSFERASE DOMAIN-CONTAINING PROTEIN"/>
    <property type="match status" value="1"/>
</dbReference>
<keyword evidence="2" id="KW-1185">Reference proteome</keyword>
<evidence type="ECO:0000313" key="1">
    <source>
        <dbReference type="EMBL" id="KAK4106695.1"/>
    </source>
</evidence>
<dbReference type="PANTHER" id="PTHR21310">
    <property type="entry name" value="AMINOGLYCOSIDE PHOSPHOTRANSFERASE-RELATED-RELATED"/>
    <property type="match status" value="1"/>
</dbReference>
<sequence>MGVLHVVRRIDFQNGDRWLARVQLKPATPESSQLLLNEIDTIGVGAAFMLMEFVPGDTAMDSSGGYATHKGEIPAQFRDKFNAALAEIQLEMASIRFHKIGAIVIRDGGEFDVGPIPGLRGPFNTAAEYFEAWAKTAKFYYKEATVRKRTPADLVDEVLAAIWSFPCKVGELGGRFQFRNGPFPLIHTDLYSSNVIIDIDCNVLSVID</sequence>
<gene>
    <name evidence="1" type="ORF">N658DRAFT_503104</name>
</gene>
<evidence type="ECO:0000313" key="2">
    <source>
        <dbReference type="Proteomes" id="UP001305647"/>
    </source>
</evidence>